<organism evidence="5 6">
    <name type="scientific">Kineosporia corallincola</name>
    <dbReference type="NCBI Taxonomy" id="2835133"/>
    <lineage>
        <taxon>Bacteria</taxon>
        <taxon>Bacillati</taxon>
        <taxon>Actinomycetota</taxon>
        <taxon>Actinomycetes</taxon>
        <taxon>Kineosporiales</taxon>
        <taxon>Kineosporiaceae</taxon>
        <taxon>Kineosporia</taxon>
    </lineage>
</organism>
<name>A0ABS5TFR1_9ACTN</name>
<dbReference type="PROSITE" id="PS51118">
    <property type="entry name" value="HTH_HXLR"/>
    <property type="match status" value="1"/>
</dbReference>
<keyword evidence="3" id="KW-0804">Transcription</keyword>
<dbReference type="RefSeq" id="WP_214156220.1">
    <property type="nucleotide sequence ID" value="NZ_JAHBAY010000005.1"/>
</dbReference>
<dbReference type="InterPro" id="IPR002577">
    <property type="entry name" value="HTH_HxlR"/>
</dbReference>
<dbReference type="PANTHER" id="PTHR33204">
    <property type="entry name" value="TRANSCRIPTIONAL REGULATOR, MARR FAMILY"/>
    <property type="match status" value="1"/>
</dbReference>
<feature type="domain" description="HTH hxlR-type" evidence="4">
    <location>
        <begin position="1"/>
        <end position="89"/>
    </location>
</feature>
<evidence type="ECO:0000256" key="1">
    <source>
        <dbReference type="ARBA" id="ARBA00023015"/>
    </source>
</evidence>
<keyword evidence="2" id="KW-0238">DNA-binding</keyword>
<dbReference type="InterPro" id="IPR036388">
    <property type="entry name" value="WH-like_DNA-bd_sf"/>
</dbReference>
<evidence type="ECO:0000259" key="4">
    <source>
        <dbReference type="PROSITE" id="PS51118"/>
    </source>
</evidence>
<proteinExistence type="predicted"/>
<dbReference type="PANTHER" id="PTHR33204:SF37">
    <property type="entry name" value="HTH-TYPE TRANSCRIPTIONAL REGULATOR YODB"/>
    <property type="match status" value="1"/>
</dbReference>
<sequence>MGRRWTSGIMLALGRGATRFSEIEAVVEGLAARMLALRLRELEHRHLVERTVAPTTPVSVTYTLTPRGQELLTMLHGLAVWGERWESGR</sequence>
<protein>
    <submittedName>
        <fullName evidence="5">Helix-turn-helix transcriptional regulator</fullName>
    </submittedName>
</protein>
<comment type="caution">
    <text evidence="5">The sequence shown here is derived from an EMBL/GenBank/DDBJ whole genome shotgun (WGS) entry which is preliminary data.</text>
</comment>
<dbReference type="EMBL" id="JAHBAY010000005">
    <property type="protein sequence ID" value="MBT0769920.1"/>
    <property type="molecule type" value="Genomic_DNA"/>
</dbReference>
<keyword evidence="6" id="KW-1185">Reference proteome</keyword>
<dbReference type="Pfam" id="PF01638">
    <property type="entry name" value="HxlR"/>
    <property type="match status" value="1"/>
</dbReference>
<gene>
    <name evidence="5" type="ORF">KIH74_13365</name>
</gene>
<evidence type="ECO:0000256" key="3">
    <source>
        <dbReference type="ARBA" id="ARBA00023163"/>
    </source>
</evidence>
<keyword evidence="1" id="KW-0805">Transcription regulation</keyword>
<evidence type="ECO:0000256" key="2">
    <source>
        <dbReference type="ARBA" id="ARBA00023125"/>
    </source>
</evidence>
<dbReference type="InterPro" id="IPR036390">
    <property type="entry name" value="WH_DNA-bd_sf"/>
</dbReference>
<evidence type="ECO:0000313" key="6">
    <source>
        <dbReference type="Proteomes" id="UP001197247"/>
    </source>
</evidence>
<dbReference type="SUPFAM" id="SSF46785">
    <property type="entry name" value="Winged helix' DNA-binding domain"/>
    <property type="match status" value="1"/>
</dbReference>
<dbReference type="Proteomes" id="UP001197247">
    <property type="component" value="Unassembled WGS sequence"/>
</dbReference>
<dbReference type="Gene3D" id="1.10.10.10">
    <property type="entry name" value="Winged helix-like DNA-binding domain superfamily/Winged helix DNA-binding domain"/>
    <property type="match status" value="1"/>
</dbReference>
<reference evidence="5 6" key="1">
    <citation type="submission" date="2021-05" db="EMBL/GenBank/DDBJ databases">
        <title>Kineosporia and Streptomyces sp. nov. two new marine actinobacteria isolated from Coral.</title>
        <authorList>
            <person name="Buangrab K."/>
            <person name="Sutthacheep M."/>
            <person name="Yeemin T."/>
            <person name="Harunari E."/>
            <person name="Igarashi Y."/>
            <person name="Kanchanasin P."/>
            <person name="Tanasupawat S."/>
            <person name="Phongsopitanun W."/>
        </authorList>
    </citation>
    <scope>NUCLEOTIDE SEQUENCE [LARGE SCALE GENOMIC DNA]</scope>
    <source>
        <strain evidence="5 6">J2-2</strain>
    </source>
</reference>
<accession>A0ABS5TFR1</accession>
<evidence type="ECO:0000313" key="5">
    <source>
        <dbReference type="EMBL" id="MBT0769920.1"/>
    </source>
</evidence>